<dbReference type="InterPro" id="IPR006222">
    <property type="entry name" value="GCVT_N"/>
</dbReference>
<evidence type="ECO:0000256" key="5">
    <source>
        <dbReference type="ARBA" id="ARBA00015825"/>
    </source>
</evidence>
<feature type="region of interest" description="Disordered" evidence="12">
    <location>
        <begin position="415"/>
        <end position="443"/>
    </location>
</feature>
<keyword evidence="9" id="KW-0496">Mitochondrion</keyword>
<keyword evidence="7" id="KW-0808">Transferase</keyword>
<proteinExistence type="inferred from homology"/>
<evidence type="ECO:0000313" key="15">
    <source>
        <dbReference type="EnsemblPlants" id="OPUNC04G23380.7"/>
    </source>
</evidence>
<comment type="catalytic activity">
    <reaction evidence="11">
        <text>N(6)-[(R)-S(8)-aminomethyldihydrolipoyl]-L-lysyl-[protein] + (6S)-5,6,7,8-tetrahydrofolate = N(6)-[(R)-dihydrolipoyl]-L-lysyl-[protein] + (6R)-5,10-methylene-5,6,7,8-tetrahydrofolate + NH4(+)</text>
        <dbReference type="Rhea" id="RHEA:16945"/>
        <dbReference type="Rhea" id="RHEA-COMP:10475"/>
        <dbReference type="Rhea" id="RHEA-COMP:10492"/>
        <dbReference type="ChEBI" id="CHEBI:15636"/>
        <dbReference type="ChEBI" id="CHEBI:28938"/>
        <dbReference type="ChEBI" id="CHEBI:57453"/>
        <dbReference type="ChEBI" id="CHEBI:83100"/>
        <dbReference type="ChEBI" id="CHEBI:83143"/>
        <dbReference type="EC" id="2.1.2.10"/>
    </reaction>
</comment>
<dbReference type="GO" id="GO:0004047">
    <property type="term" value="F:aminomethyltransferase activity"/>
    <property type="evidence" value="ECO:0007669"/>
    <property type="project" value="UniProtKB-EC"/>
</dbReference>
<dbReference type="AlphaFoldDB" id="A0A0E0KVG4"/>
<comment type="subcellular location">
    <subcellularLocation>
        <location evidence="1">Mitochondrion</location>
    </subcellularLocation>
</comment>
<keyword evidence="8" id="KW-0809">Transit peptide</keyword>
<evidence type="ECO:0000256" key="7">
    <source>
        <dbReference type="ARBA" id="ARBA00022679"/>
    </source>
</evidence>
<dbReference type="SUPFAM" id="SSF103025">
    <property type="entry name" value="Folate-binding domain"/>
    <property type="match status" value="1"/>
</dbReference>
<feature type="domain" description="GCVT N-terminal" evidence="13">
    <location>
        <begin position="44"/>
        <end position="302"/>
    </location>
</feature>
<accession>A0A0E0KVG4</accession>
<dbReference type="GO" id="GO:0008483">
    <property type="term" value="F:transaminase activity"/>
    <property type="evidence" value="ECO:0007669"/>
    <property type="project" value="UniProtKB-KW"/>
</dbReference>
<evidence type="ECO:0000313" key="16">
    <source>
        <dbReference type="Proteomes" id="UP000026962"/>
    </source>
</evidence>
<dbReference type="EC" id="2.1.2.10" evidence="4"/>
<dbReference type="NCBIfam" id="TIGR00528">
    <property type="entry name" value="gcvT"/>
    <property type="match status" value="1"/>
</dbReference>
<evidence type="ECO:0000256" key="1">
    <source>
        <dbReference type="ARBA" id="ARBA00004173"/>
    </source>
</evidence>
<dbReference type="EnsemblPlants" id="OPUNC04G23380.7">
    <property type="protein sequence ID" value="OPUNC04G23380.7"/>
    <property type="gene ID" value="OPUNC04G23380"/>
</dbReference>
<evidence type="ECO:0000256" key="3">
    <source>
        <dbReference type="ARBA" id="ARBA00011690"/>
    </source>
</evidence>
<dbReference type="HOGENOM" id="CLU_007884_10_0_1"/>
<reference evidence="15" key="2">
    <citation type="submission" date="2018-05" db="EMBL/GenBank/DDBJ databases">
        <title>OpunRS2 (Oryza punctata Reference Sequence Version 2).</title>
        <authorList>
            <person name="Zhang J."/>
            <person name="Kudrna D."/>
            <person name="Lee S."/>
            <person name="Talag J."/>
            <person name="Welchert J."/>
            <person name="Wing R.A."/>
        </authorList>
    </citation>
    <scope>NUCLEOTIDE SEQUENCE [LARGE SCALE GENOMIC DNA]</scope>
</reference>
<dbReference type="GO" id="GO:0005739">
    <property type="term" value="C:mitochondrion"/>
    <property type="evidence" value="ECO:0007669"/>
    <property type="project" value="UniProtKB-SubCell"/>
</dbReference>
<evidence type="ECO:0000256" key="4">
    <source>
        <dbReference type="ARBA" id="ARBA00012616"/>
    </source>
</evidence>
<evidence type="ECO:0000256" key="12">
    <source>
        <dbReference type="SAM" id="MobiDB-lite"/>
    </source>
</evidence>
<dbReference type="Pfam" id="PF01571">
    <property type="entry name" value="GCV_T"/>
    <property type="match status" value="1"/>
</dbReference>
<dbReference type="FunFam" id="4.10.1250.10:FF:000002">
    <property type="entry name" value="Aminomethyltransferase"/>
    <property type="match status" value="1"/>
</dbReference>
<protein>
    <recommendedName>
        <fullName evidence="5">Aminomethyltransferase, mitochondrial</fullName>
        <ecNumber evidence="4">2.1.2.10</ecNumber>
    </recommendedName>
    <alternativeName>
        <fullName evidence="10">Glycine cleavage system T protein</fullName>
    </alternativeName>
</protein>
<dbReference type="SUPFAM" id="SSF101790">
    <property type="entry name" value="Aminomethyltransferase beta-barrel domain"/>
    <property type="match status" value="1"/>
</dbReference>
<keyword evidence="6" id="KW-0032">Aminotransferase</keyword>
<evidence type="ECO:0000256" key="11">
    <source>
        <dbReference type="ARBA" id="ARBA00047665"/>
    </source>
</evidence>
<reference evidence="15" key="1">
    <citation type="submission" date="2015-04" db="UniProtKB">
        <authorList>
            <consortium name="EnsemblPlants"/>
        </authorList>
    </citation>
    <scope>IDENTIFICATION</scope>
</reference>
<dbReference type="Gene3D" id="4.10.1250.10">
    <property type="entry name" value="Aminomethyltransferase fragment"/>
    <property type="match status" value="1"/>
</dbReference>
<dbReference type="GO" id="GO:0005960">
    <property type="term" value="C:glycine cleavage complex"/>
    <property type="evidence" value="ECO:0007669"/>
    <property type="project" value="InterPro"/>
</dbReference>
<organism evidence="15">
    <name type="scientific">Oryza punctata</name>
    <name type="common">Red rice</name>
    <dbReference type="NCBI Taxonomy" id="4537"/>
    <lineage>
        <taxon>Eukaryota</taxon>
        <taxon>Viridiplantae</taxon>
        <taxon>Streptophyta</taxon>
        <taxon>Embryophyta</taxon>
        <taxon>Tracheophyta</taxon>
        <taxon>Spermatophyta</taxon>
        <taxon>Magnoliopsida</taxon>
        <taxon>Liliopsida</taxon>
        <taxon>Poales</taxon>
        <taxon>Poaceae</taxon>
        <taxon>BOP clade</taxon>
        <taxon>Oryzoideae</taxon>
        <taxon>Oryzeae</taxon>
        <taxon>Oryzinae</taxon>
        <taxon>Oryza</taxon>
    </lineage>
</organism>
<evidence type="ECO:0000256" key="9">
    <source>
        <dbReference type="ARBA" id="ARBA00023128"/>
    </source>
</evidence>
<evidence type="ECO:0000259" key="13">
    <source>
        <dbReference type="Pfam" id="PF01571"/>
    </source>
</evidence>
<dbReference type="Gene3D" id="3.30.70.1400">
    <property type="entry name" value="Aminomethyltransferase beta-barrel domains"/>
    <property type="match status" value="1"/>
</dbReference>
<dbReference type="Gene3D" id="3.30.1360.120">
    <property type="entry name" value="Probable tRNA modification gtpase trme, domain 1"/>
    <property type="match status" value="1"/>
</dbReference>
<keyword evidence="16" id="KW-1185">Reference proteome</keyword>
<dbReference type="FunFam" id="3.30.70.1400:FF:000001">
    <property type="entry name" value="Aminomethyltransferase"/>
    <property type="match status" value="1"/>
</dbReference>
<comment type="similarity">
    <text evidence="2">Belongs to the GcvT family.</text>
</comment>
<dbReference type="OMA" id="MPVQYPA"/>
<evidence type="ECO:0000256" key="8">
    <source>
        <dbReference type="ARBA" id="ARBA00022946"/>
    </source>
</evidence>
<dbReference type="Proteomes" id="UP000026962">
    <property type="component" value="Chromosome 4"/>
</dbReference>
<evidence type="ECO:0000256" key="6">
    <source>
        <dbReference type="ARBA" id="ARBA00022576"/>
    </source>
</evidence>
<dbReference type="PANTHER" id="PTHR43757:SF2">
    <property type="entry name" value="AMINOMETHYLTRANSFERASE, MITOCHONDRIAL"/>
    <property type="match status" value="1"/>
</dbReference>
<evidence type="ECO:0000256" key="10">
    <source>
        <dbReference type="ARBA" id="ARBA00031395"/>
    </source>
</evidence>
<dbReference type="InterPro" id="IPR027266">
    <property type="entry name" value="TrmE/GcvT-like"/>
</dbReference>
<sequence length="513" mass="55051">MRGLLACATLARRAGAGGAATSSARRHLAGAAEAAEAELKKTALYDFHVAHGGKMVPFAGWSMPIQYKDTIMDSTLNCRANGSLFDVSHMCGLSLQGRQAIPFLESLVVADVAALKDGTGTLTVFTNDRGGAIDDSVVTKVTDQHIYLVVNAGCRDKDLAHIGEHMEAFNKKGGDVKWHIHDERSLLALQGPLAAPTLQLLTKEDLSKMYFSDFKMIDINGYACFLTRTGYTGEDGFEISVPSENAVDLAKALLEKSEGKVRLTGLGARDSLRLEAGLCLYGNDMEQHITPVEAGLSWAIGKRRKAEGGFLGADVILKQLQEGPKIRRVGLFSQGPPPRSHSEIVSSSGENIGEVTSGGFSPCLKKNIAMGYVKSGLHKAGTEFKVVVRGKSYDAVVTKMPFVPTNSLVQKRITKGNVKNKSENSHGVADNGHGEGDVASSSECRLQPRLRRICHGIPGIRKTAVPIVRSVPAAEAALASCDQACWWPHRSVRQATAIQIAFNMNALPHAHCN</sequence>
<dbReference type="NCBIfam" id="NF001567">
    <property type="entry name" value="PRK00389.1"/>
    <property type="match status" value="1"/>
</dbReference>
<dbReference type="InterPro" id="IPR029043">
    <property type="entry name" value="GcvT/YgfZ_C"/>
</dbReference>
<dbReference type="FunFam" id="2.40.30.110:FF:000002">
    <property type="entry name" value="Aminomethyltransferase"/>
    <property type="match status" value="1"/>
</dbReference>
<dbReference type="InterPro" id="IPR006223">
    <property type="entry name" value="GcvT"/>
</dbReference>
<comment type="subunit">
    <text evidence="3">The glycine cleavage system is composed of four proteins: P, T, L and H.</text>
</comment>
<dbReference type="InterPro" id="IPR028896">
    <property type="entry name" value="GcvT/YgfZ/DmdA"/>
</dbReference>
<name>A0A0E0KVG4_ORYPU</name>
<dbReference type="Gene3D" id="2.40.30.110">
    <property type="entry name" value="Aminomethyltransferase beta-barrel domains"/>
    <property type="match status" value="1"/>
</dbReference>
<evidence type="ECO:0000256" key="2">
    <source>
        <dbReference type="ARBA" id="ARBA00008609"/>
    </source>
</evidence>
<evidence type="ECO:0000259" key="14">
    <source>
        <dbReference type="Pfam" id="PF08669"/>
    </source>
</evidence>
<dbReference type="Gramene" id="OPUNC04G23380.7">
    <property type="protein sequence ID" value="OPUNC04G23380.7"/>
    <property type="gene ID" value="OPUNC04G23380"/>
</dbReference>
<dbReference type="InterPro" id="IPR013977">
    <property type="entry name" value="GcvT_C"/>
</dbReference>
<dbReference type="Pfam" id="PF08669">
    <property type="entry name" value="GCV_T_C"/>
    <property type="match status" value="1"/>
</dbReference>
<feature type="domain" description="Aminomethyltransferase C-terminal" evidence="14">
    <location>
        <begin position="327"/>
        <end position="403"/>
    </location>
</feature>
<dbReference type="GO" id="GO:0006546">
    <property type="term" value="P:glycine catabolic process"/>
    <property type="evidence" value="ECO:0007669"/>
    <property type="project" value="InterPro"/>
</dbReference>
<dbReference type="PANTHER" id="PTHR43757">
    <property type="entry name" value="AMINOMETHYLTRANSFERASE"/>
    <property type="match status" value="1"/>
</dbReference>